<keyword evidence="5 11" id="KW-0812">Transmembrane</keyword>
<dbReference type="Proteomes" id="UP000295493">
    <property type="component" value="Unassembled WGS sequence"/>
</dbReference>
<evidence type="ECO:0000259" key="16">
    <source>
        <dbReference type="Pfam" id="PF07715"/>
    </source>
</evidence>
<dbReference type="InterPro" id="IPR039426">
    <property type="entry name" value="TonB-dep_rcpt-like"/>
</dbReference>
<dbReference type="EMBL" id="SNWD01000018">
    <property type="protein sequence ID" value="TDN78259.1"/>
    <property type="molecule type" value="Genomic_DNA"/>
</dbReference>
<dbReference type="InterPro" id="IPR000531">
    <property type="entry name" value="Beta-barrel_TonB"/>
</dbReference>
<evidence type="ECO:0000313" key="18">
    <source>
        <dbReference type="Proteomes" id="UP000295493"/>
    </source>
</evidence>
<evidence type="ECO:0000256" key="6">
    <source>
        <dbReference type="ARBA" id="ARBA00023004"/>
    </source>
</evidence>
<keyword evidence="2 11" id="KW-0813">Transport</keyword>
<comment type="caution">
    <text evidence="17">The sequence shown here is derived from an EMBL/GenBank/DDBJ whole genome shotgun (WGS) entry which is preliminary data.</text>
</comment>
<keyword evidence="7" id="KW-0406">Ion transport</keyword>
<feature type="signal peptide" evidence="14">
    <location>
        <begin position="1"/>
        <end position="21"/>
    </location>
</feature>
<keyword evidence="18" id="KW-1185">Reference proteome</keyword>
<feature type="region of interest" description="Disordered" evidence="13">
    <location>
        <begin position="24"/>
        <end position="43"/>
    </location>
</feature>
<feature type="chain" id="PRO_5020954397" evidence="14">
    <location>
        <begin position="22"/>
        <end position="714"/>
    </location>
</feature>
<evidence type="ECO:0000256" key="10">
    <source>
        <dbReference type="ARBA" id="ARBA00023237"/>
    </source>
</evidence>
<keyword evidence="9 11" id="KW-0472">Membrane</keyword>
<keyword evidence="17" id="KW-0675">Receptor</keyword>
<dbReference type="InterPro" id="IPR012910">
    <property type="entry name" value="Plug_dom"/>
</dbReference>
<evidence type="ECO:0000313" key="17">
    <source>
        <dbReference type="EMBL" id="TDN78259.1"/>
    </source>
</evidence>
<dbReference type="PANTHER" id="PTHR32552:SF81">
    <property type="entry name" value="TONB-DEPENDENT OUTER MEMBRANE RECEPTOR"/>
    <property type="match status" value="1"/>
</dbReference>
<accession>A0A4R6FAT6</accession>
<comment type="subcellular location">
    <subcellularLocation>
        <location evidence="1 11">Cell outer membrane</location>
        <topology evidence="1 11">Multi-pass membrane protein</topology>
    </subcellularLocation>
</comment>
<evidence type="ECO:0000256" key="2">
    <source>
        <dbReference type="ARBA" id="ARBA00022448"/>
    </source>
</evidence>
<keyword evidence="6" id="KW-0408">Iron</keyword>
<feature type="domain" description="TonB-dependent receptor plug" evidence="16">
    <location>
        <begin position="58"/>
        <end position="164"/>
    </location>
</feature>
<dbReference type="GO" id="GO:0009279">
    <property type="term" value="C:cell outer membrane"/>
    <property type="evidence" value="ECO:0007669"/>
    <property type="project" value="UniProtKB-SubCell"/>
</dbReference>
<dbReference type="SUPFAM" id="SSF56935">
    <property type="entry name" value="Porins"/>
    <property type="match status" value="1"/>
</dbReference>
<dbReference type="Pfam" id="PF07715">
    <property type="entry name" value="Plug"/>
    <property type="match status" value="1"/>
</dbReference>
<keyword evidence="14" id="KW-0732">Signal</keyword>
<evidence type="ECO:0000256" key="8">
    <source>
        <dbReference type="ARBA" id="ARBA00023077"/>
    </source>
</evidence>
<evidence type="ECO:0000256" key="5">
    <source>
        <dbReference type="ARBA" id="ARBA00022692"/>
    </source>
</evidence>
<dbReference type="InterPro" id="IPR036942">
    <property type="entry name" value="Beta-barrel_TonB_sf"/>
</dbReference>
<dbReference type="PROSITE" id="PS52016">
    <property type="entry name" value="TONB_DEPENDENT_REC_3"/>
    <property type="match status" value="1"/>
</dbReference>
<organism evidence="17 18">
    <name type="scientific">Stakelama pacifica</name>
    <dbReference type="NCBI Taxonomy" id="517720"/>
    <lineage>
        <taxon>Bacteria</taxon>
        <taxon>Pseudomonadati</taxon>
        <taxon>Pseudomonadota</taxon>
        <taxon>Alphaproteobacteria</taxon>
        <taxon>Sphingomonadales</taxon>
        <taxon>Sphingomonadaceae</taxon>
        <taxon>Stakelama</taxon>
    </lineage>
</organism>
<evidence type="ECO:0000256" key="13">
    <source>
        <dbReference type="SAM" id="MobiDB-lite"/>
    </source>
</evidence>
<evidence type="ECO:0000259" key="15">
    <source>
        <dbReference type="Pfam" id="PF00593"/>
    </source>
</evidence>
<keyword evidence="10 11" id="KW-0998">Cell outer membrane</keyword>
<evidence type="ECO:0000256" key="1">
    <source>
        <dbReference type="ARBA" id="ARBA00004571"/>
    </source>
</evidence>
<evidence type="ECO:0000256" key="3">
    <source>
        <dbReference type="ARBA" id="ARBA00022452"/>
    </source>
</evidence>
<evidence type="ECO:0000256" key="4">
    <source>
        <dbReference type="ARBA" id="ARBA00022496"/>
    </source>
</evidence>
<evidence type="ECO:0000256" key="12">
    <source>
        <dbReference type="RuleBase" id="RU003357"/>
    </source>
</evidence>
<keyword evidence="8 12" id="KW-0798">TonB box</keyword>
<protein>
    <submittedName>
        <fullName evidence="17">Iron complex outermembrane receptor protein</fullName>
    </submittedName>
</protein>
<dbReference type="OrthoDB" id="127311at2"/>
<dbReference type="Pfam" id="PF00593">
    <property type="entry name" value="TonB_dep_Rec_b-barrel"/>
    <property type="match status" value="1"/>
</dbReference>
<keyword evidence="4" id="KW-0410">Iron transport</keyword>
<dbReference type="AlphaFoldDB" id="A0A4R6FAT6"/>
<keyword evidence="3 11" id="KW-1134">Transmembrane beta strand</keyword>
<evidence type="ECO:0000256" key="11">
    <source>
        <dbReference type="PROSITE-ProRule" id="PRU01360"/>
    </source>
</evidence>
<proteinExistence type="inferred from homology"/>
<sequence length="714" mass="76962">MKTIRFALAASALAISTAAAAQQAPSPQAAPPAAASSTDTSDTTGDIVVTAQKRSENLSKVPLAITAFSGEQLTSRGIAQTSDLQTITPGLLMQPTNRETVVAIRGIANNVRAISADPSVATYLDGVYLSRSNMVLGALYDVQRVEVLKGPQGTLYGRNATGGVINIISQQPTDTLSGNGYIGGGSYGLMEASAALNAPITDGTAIRISGYYAHDDGYTKNLTDQSSKDDQTNIRSVRGVLKSQLSSAITFHATAEYTDDRGNVGYGYSQTPYPALPGLPTGFLTAPQFERQDPRNIRHDTPYISRRKSFVGSASLDADLGFATAKLIYGHTDYRANDLQDIDLSSDPAFGWYQISNVKSKADTLEAQIASNGSGRFNYTAGVFAYQETAHEFIFLNEDGVISLDTQARNRSLGAYAELSYKLTDTLTVLGGLRYTTEDKKADTVAVVLPSGAGKVSYNSATPRARITWQATPDVMAYFNFAQGFKAGGLNSQQANLSFKPERVTDYDAGVKATLLDNRFFIDASVFHYDYKDLQLRNAVVSGTATLVTINNAGSANITGGEISGRFRVGGGFSLDGGLTYLDSKLHGFVNRQGIDYNDQPLPLAPKWEYSLGGQYDANFGETALRLRADWNHRSSYLFASNLRDYRTERSPGYGLLNLSARLTFKNHMYVEVLGRNVTDKLYAANLGDFRGAPGLEANYGAPRTIEGRVGFEF</sequence>
<comment type="similarity">
    <text evidence="11 12">Belongs to the TonB-dependent receptor family.</text>
</comment>
<dbReference type="PANTHER" id="PTHR32552">
    <property type="entry name" value="FERRICHROME IRON RECEPTOR-RELATED"/>
    <property type="match status" value="1"/>
</dbReference>
<dbReference type="CDD" id="cd01347">
    <property type="entry name" value="ligand_gated_channel"/>
    <property type="match status" value="1"/>
</dbReference>
<name>A0A4R6FAT6_9SPHN</name>
<evidence type="ECO:0000256" key="7">
    <source>
        <dbReference type="ARBA" id="ARBA00023065"/>
    </source>
</evidence>
<reference evidence="17 18" key="1">
    <citation type="submission" date="2019-03" db="EMBL/GenBank/DDBJ databases">
        <title>Genomic Encyclopedia of Type Strains, Phase IV (KMG-IV): sequencing the most valuable type-strain genomes for metagenomic binning, comparative biology and taxonomic classification.</title>
        <authorList>
            <person name="Goeker M."/>
        </authorList>
    </citation>
    <scope>NUCLEOTIDE SEQUENCE [LARGE SCALE GENOMIC DNA]</scope>
    <source>
        <strain evidence="17 18">DSM 25059</strain>
    </source>
</reference>
<dbReference type="GO" id="GO:0006826">
    <property type="term" value="P:iron ion transport"/>
    <property type="evidence" value="ECO:0007669"/>
    <property type="project" value="UniProtKB-KW"/>
</dbReference>
<evidence type="ECO:0000256" key="9">
    <source>
        <dbReference type="ARBA" id="ARBA00023136"/>
    </source>
</evidence>
<gene>
    <name evidence="17" type="ORF">EV664_11818</name>
</gene>
<dbReference type="Gene3D" id="2.40.170.20">
    <property type="entry name" value="TonB-dependent receptor, beta-barrel domain"/>
    <property type="match status" value="1"/>
</dbReference>
<dbReference type="RefSeq" id="WP_133497021.1">
    <property type="nucleotide sequence ID" value="NZ_BMLU01000017.1"/>
</dbReference>
<evidence type="ECO:0000256" key="14">
    <source>
        <dbReference type="SAM" id="SignalP"/>
    </source>
</evidence>
<feature type="domain" description="TonB-dependent receptor-like beta-barrel" evidence="15">
    <location>
        <begin position="256"/>
        <end position="669"/>
    </location>
</feature>